<dbReference type="GO" id="GO:0005524">
    <property type="term" value="F:ATP binding"/>
    <property type="evidence" value="ECO:0007669"/>
    <property type="project" value="UniProtKB-KW"/>
</dbReference>
<dbReference type="InterPro" id="IPR050173">
    <property type="entry name" value="ABC_transporter_C-like"/>
</dbReference>
<evidence type="ECO:0000313" key="3">
    <source>
        <dbReference type="EMBL" id="GFQ02359.1"/>
    </source>
</evidence>
<accession>A0A830CXQ3</accession>
<gene>
    <name evidence="3" type="ORF">PHJA_002379900</name>
</gene>
<dbReference type="InterPro" id="IPR027417">
    <property type="entry name" value="P-loop_NTPase"/>
</dbReference>
<proteinExistence type="predicted"/>
<dbReference type="AlphaFoldDB" id="A0A830CXQ3"/>
<dbReference type="PANTHER" id="PTHR24223:SF362">
    <property type="entry name" value="ABC TRANSPORTER C FAMILY MEMBER 4"/>
    <property type="match status" value="1"/>
</dbReference>
<sequence>MLQEPIRNFPQSMISLSQAIISLERLDRFMTSKELANGCVDRVEGCEGGSVGQSMKEGSFSWEDENGEAAVKGLNFGIRKGELAAVVGTVGSGK</sequence>
<keyword evidence="2" id="KW-0067">ATP-binding</keyword>
<keyword evidence="4" id="KW-1185">Reference proteome</keyword>
<keyword evidence="1" id="KW-0547">Nucleotide-binding</keyword>
<dbReference type="Gene3D" id="3.40.50.300">
    <property type="entry name" value="P-loop containing nucleotide triphosphate hydrolases"/>
    <property type="match status" value="1"/>
</dbReference>
<dbReference type="SUPFAM" id="SSF52540">
    <property type="entry name" value="P-loop containing nucleoside triphosphate hydrolases"/>
    <property type="match status" value="1"/>
</dbReference>
<evidence type="ECO:0000313" key="4">
    <source>
        <dbReference type="Proteomes" id="UP000653305"/>
    </source>
</evidence>
<dbReference type="GO" id="GO:0042626">
    <property type="term" value="F:ATPase-coupled transmembrane transporter activity"/>
    <property type="evidence" value="ECO:0007669"/>
    <property type="project" value="TreeGrafter"/>
</dbReference>
<dbReference type="GO" id="GO:0016020">
    <property type="term" value="C:membrane"/>
    <property type="evidence" value="ECO:0007669"/>
    <property type="project" value="TreeGrafter"/>
</dbReference>
<evidence type="ECO:0000256" key="2">
    <source>
        <dbReference type="ARBA" id="ARBA00022840"/>
    </source>
</evidence>
<reference evidence="3" key="1">
    <citation type="submission" date="2020-07" db="EMBL/GenBank/DDBJ databases">
        <title>Ethylene signaling mediates host invasion by parasitic plants.</title>
        <authorList>
            <person name="Yoshida S."/>
        </authorList>
    </citation>
    <scope>NUCLEOTIDE SEQUENCE</scope>
    <source>
        <strain evidence="3">Okayama</strain>
    </source>
</reference>
<dbReference type="EMBL" id="BMAC01000742">
    <property type="protein sequence ID" value="GFQ02359.1"/>
    <property type="molecule type" value="Genomic_DNA"/>
</dbReference>
<dbReference type="OrthoDB" id="1733227at2759"/>
<comment type="caution">
    <text evidence="3">The sequence shown here is derived from an EMBL/GenBank/DDBJ whole genome shotgun (WGS) entry which is preliminary data.</text>
</comment>
<name>A0A830CXQ3_9LAMI</name>
<dbReference type="PANTHER" id="PTHR24223">
    <property type="entry name" value="ATP-BINDING CASSETTE SUB-FAMILY C"/>
    <property type="match status" value="1"/>
</dbReference>
<organism evidence="3 4">
    <name type="scientific">Phtheirospermum japonicum</name>
    <dbReference type="NCBI Taxonomy" id="374723"/>
    <lineage>
        <taxon>Eukaryota</taxon>
        <taxon>Viridiplantae</taxon>
        <taxon>Streptophyta</taxon>
        <taxon>Embryophyta</taxon>
        <taxon>Tracheophyta</taxon>
        <taxon>Spermatophyta</taxon>
        <taxon>Magnoliopsida</taxon>
        <taxon>eudicotyledons</taxon>
        <taxon>Gunneridae</taxon>
        <taxon>Pentapetalae</taxon>
        <taxon>asterids</taxon>
        <taxon>lamiids</taxon>
        <taxon>Lamiales</taxon>
        <taxon>Orobanchaceae</taxon>
        <taxon>Orobanchaceae incertae sedis</taxon>
        <taxon>Phtheirospermum</taxon>
    </lineage>
</organism>
<protein>
    <submittedName>
        <fullName evidence="3">ABC transporter c family member 14</fullName>
    </submittedName>
</protein>
<dbReference type="Proteomes" id="UP000653305">
    <property type="component" value="Unassembled WGS sequence"/>
</dbReference>
<evidence type="ECO:0000256" key="1">
    <source>
        <dbReference type="ARBA" id="ARBA00022741"/>
    </source>
</evidence>